<accession>A0A5D3CVV3</accession>
<dbReference type="AlphaFoldDB" id="A0A5D3CVV3"/>
<dbReference type="OrthoDB" id="1681765at2759"/>
<gene>
    <name evidence="2" type="ORF">E5676_scaffold186G00280</name>
    <name evidence="1" type="ORF">E6C27_scaffold452G00520</name>
</gene>
<name>A0A5D3CVV3_CUCMM</name>
<proteinExistence type="predicted"/>
<dbReference type="PANTHER" id="PTHR22930:SF251">
    <property type="entry name" value="DDE TNP4 DOMAIN-CONTAINING PROTEIN"/>
    <property type="match status" value="1"/>
</dbReference>
<dbReference type="EMBL" id="SSTD01009294">
    <property type="protein sequence ID" value="TYK14389.1"/>
    <property type="molecule type" value="Genomic_DNA"/>
</dbReference>
<dbReference type="Proteomes" id="UP000321393">
    <property type="component" value="Unassembled WGS sequence"/>
</dbReference>
<reference evidence="3 4" key="1">
    <citation type="submission" date="2019-08" db="EMBL/GenBank/DDBJ databases">
        <title>Draft genome sequences of two oriental melons (Cucumis melo L. var makuwa).</title>
        <authorList>
            <person name="Kwon S.-Y."/>
        </authorList>
    </citation>
    <scope>NUCLEOTIDE SEQUENCE [LARGE SCALE GENOMIC DNA]</scope>
    <source>
        <strain evidence="4">cv. Chang Bougi</strain>
        <strain evidence="3">cv. SW 3</strain>
        <tissue evidence="2">Leaf</tissue>
    </source>
</reference>
<dbReference type="InterPro" id="IPR045249">
    <property type="entry name" value="HARBI1-like"/>
</dbReference>
<sequence>MNDNKHLPQTSYDTRYRIRQLAYFRMIYEFDLMCRQSTRMDRRTFEIPCHLLRIVASLLSIEIVNVEEMVAMFLHVLADDVKNRNCLGTLDKTYIKVNVPQQIALCLERVSGKLPQIGQQYHLQEWRGAGNAPTIAKEYLNMTHSSARNVIEHAFGVLKDRWEILHGKLYCLL</sequence>
<dbReference type="PANTHER" id="PTHR22930">
    <property type="match status" value="1"/>
</dbReference>
<evidence type="ECO:0000313" key="1">
    <source>
        <dbReference type="EMBL" id="KAA0032144.1"/>
    </source>
</evidence>
<evidence type="ECO:0000313" key="4">
    <source>
        <dbReference type="Proteomes" id="UP000321947"/>
    </source>
</evidence>
<evidence type="ECO:0000313" key="3">
    <source>
        <dbReference type="Proteomes" id="UP000321393"/>
    </source>
</evidence>
<organism evidence="2 4">
    <name type="scientific">Cucumis melo var. makuwa</name>
    <name type="common">Oriental melon</name>
    <dbReference type="NCBI Taxonomy" id="1194695"/>
    <lineage>
        <taxon>Eukaryota</taxon>
        <taxon>Viridiplantae</taxon>
        <taxon>Streptophyta</taxon>
        <taxon>Embryophyta</taxon>
        <taxon>Tracheophyta</taxon>
        <taxon>Spermatophyta</taxon>
        <taxon>Magnoliopsida</taxon>
        <taxon>eudicotyledons</taxon>
        <taxon>Gunneridae</taxon>
        <taxon>Pentapetalae</taxon>
        <taxon>rosids</taxon>
        <taxon>fabids</taxon>
        <taxon>Cucurbitales</taxon>
        <taxon>Cucurbitaceae</taxon>
        <taxon>Benincaseae</taxon>
        <taxon>Cucumis</taxon>
    </lineage>
</organism>
<protein>
    <submittedName>
        <fullName evidence="1 2">Nuclease HARBI1</fullName>
    </submittedName>
</protein>
<comment type="caution">
    <text evidence="2">The sequence shown here is derived from an EMBL/GenBank/DDBJ whole genome shotgun (WGS) entry which is preliminary data.</text>
</comment>
<dbReference type="EMBL" id="SSTE01021821">
    <property type="protein sequence ID" value="KAA0032144.1"/>
    <property type="molecule type" value="Genomic_DNA"/>
</dbReference>
<evidence type="ECO:0000313" key="2">
    <source>
        <dbReference type="EMBL" id="TYK14389.1"/>
    </source>
</evidence>
<dbReference type="Proteomes" id="UP000321947">
    <property type="component" value="Unassembled WGS sequence"/>
</dbReference>